<proteinExistence type="inferred from homology"/>
<dbReference type="InterPro" id="IPR045851">
    <property type="entry name" value="AMP-bd_C_sf"/>
</dbReference>
<keyword evidence="7" id="KW-1185">Reference proteome</keyword>
<dbReference type="InterPro" id="IPR025110">
    <property type="entry name" value="AMP-bd_C"/>
</dbReference>
<evidence type="ECO:0000256" key="3">
    <source>
        <dbReference type="ARBA" id="ARBA00022598"/>
    </source>
</evidence>
<gene>
    <name evidence="8" type="primary">LOC106810408</name>
</gene>
<dbReference type="RefSeq" id="XP_014669242.1">
    <property type="nucleotide sequence ID" value="XM_014813756.1"/>
</dbReference>
<dbReference type="SUPFAM" id="SSF56801">
    <property type="entry name" value="Acetyl-CoA synthetase-like"/>
    <property type="match status" value="1"/>
</dbReference>
<dbReference type="Pfam" id="PF13193">
    <property type="entry name" value="AMP-binding_C"/>
    <property type="match status" value="1"/>
</dbReference>
<evidence type="ECO:0000259" key="6">
    <source>
        <dbReference type="Pfam" id="PF13193"/>
    </source>
</evidence>
<name>A0ABM1EAM1_PRICU</name>
<dbReference type="PANTHER" id="PTHR24096:SF149">
    <property type="entry name" value="AMP-BINDING DOMAIN-CONTAINING PROTEIN-RELATED"/>
    <property type="match status" value="1"/>
</dbReference>
<dbReference type="InterPro" id="IPR042099">
    <property type="entry name" value="ANL_N_sf"/>
</dbReference>
<feature type="domain" description="AMP-binding enzyme C-terminal" evidence="6">
    <location>
        <begin position="499"/>
        <end position="574"/>
    </location>
</feature>
<evidence type="ECO:0000256" key="1">
    <source>
        <dbReference type="ARBA" id="ARBA00004275"/>
    </source>
</evidence>
<dbReference type="CDD" id="cd05911">
    <property type="entry name" value="Firefly_Luc_like"/>
    <property type="match status" value="1"/>
</dbReference>
<accession>A0ABM1EAM1</accession>
<dbReference type="Pfam" id="PF00501">
    <property type="entry name" value="AMP-binding"/>
    <property type="match status" value="1"/>
</dbReference>
<dbReference type="PROSITE" id="PS00455">
    <property type="entry name" value="AMP_BINDING"/>
    <property type="match status" value="1"/>
</dbReference>
<keyword evidence="3 8" id="KW-0436">Ligase</keyword>
<dbReference type="GO" id="GO:0016874">
    <property type="term" value="F:ligase activity"/>
    <property type="evidence" value="ECO:0007669"/>
    <property type="project" value="UniProtKB-KW"/>
</dbReference>
<feature type="domain" description="AMP-dependent synthetase/ligase" evidence="5">
    <location>
        <begin position="89"/>
        <end position="448"/>
    </location>
</feature>
<evidence type="ECO:0000256" key="2">
    <source>
        <dbReference type="ARBA" id="ARBA00006432"/>
    </source>
</evidence>
<dbReference type="PANTHER" id="PTHR24096">
    <property type="entry name" value="LONG-CHAIN-FATTY-ACID--COA LIGASE"/>
    <property type="match status" value="1"/>
</dbReference>
<dbReference type="InterPro" id="IPR000873">
    <property type="entry name" value="AMP-dep_synth/lig_dom"/>
</dbReference>
<organism evidence="7 8">
    <name type="scientific">Priapulus caudatus</name>
    <name type="common">Priapulid worm</name>
    <dbReference type="NCBI Taxonomy" id="37621"/>
    <lineage>
        <taxon>Eukaryota</taxon>
        <taxon>Metazoa</taxon>
        <taxon>Ecdysozoa</taxon>
        <taxon>Scalidophora</taxon>
        <taxon>Priapulida</taxon>
        <taxon>Priapulimorpha</taxon>
        <taxon>Priapulimorphida</taxon>
        <taxon>Priapulidae</taxon>
        <taxon>Priapulus</taxon>
    </lineage>
</organism>
<sequence length="581" mass="63217">MVGNRDIPTPRVAGTQPPRVAKMSVLRVFQHMRKCRFAGEGKPLPSRIARRYATSDGGPLDSRRVLTSDTAMPDIPAYSNYAEAMLAMCEHHGDSDAFVDADTGRALTFRDVRDLTLNLAARLRADGFRPGDVLAVVAPNEIEFVAPLLAAPSLGGALTAVNPSLTPGDYKYQIETSGATYAMSHPASHSRLMEALHGNTAIRKMYSFGDVDGCMPLSALSSPDDDFKMAFVDVADAVAALPFSSGTTGRPKAVMLTHRNLLSNVYQCTHPDYLHLTRDHHCLSILPNFHAYGFIVILRTLFTGATTVTSAKFDPTKYLETIKRRKINYLYTVPPIINLLAKHPAVSNYDLSSVETILSGAAALGVELSKQLMERVPSVKCLQQGWGMTELSPVGLATSPVRYKMGTVGKVVPGTEIVVVSPETGQALPAHEPGELWLRGPQVMKGYLNNDVATRETINADGWLRSGDVGYYDDDNVFVISDRMKELIKVKGYQVAPAELESVISGHPGVADVAVIGIPDERSGELPKAFVVKKVDSLTADDIINFTNEKVAHFKQLKGGVEFLTEIPKSESGKILRRLLR</sequence>
<dbReference type="InterPro" id="IPR020845">
    <property type="entry name" value="AMP-binding_CS"/>
</dbReference>
<dbReference type="GeneID" id="106810408"/>
<dbReference type="Proteomes" id="UP000695022">
    <property type="component" value="Unplaced"/>
</dbReference>
<protein>
    <submittedName>
        <fullName evidence="8">Probable 4-coumarate--CoA ligase 5 isoform X1</fullName>
    </submittedName>
</protein>
<keyword evidence="4" id="KW-0576">Peroxisome</keyword>
<evidence type="ECO:0000259" key="5">
    <source>
        <dbReference type="Pfam" id="PF00501"/>
    </source>
</evidence>
<dbReference type="Gene3D" id="3.30.300.30">
    <property type="match status" value="1"/>
</dbReference>
<comment type="similarity">
    <text evidence="2">Belongs to the ATP-dependent AMP-binding enzyme family.</text>
</comment>
<evidence type="ECO:0000256" key="4">
    <source>
        <dbReference type="ARBA" id="ARBA00023140"/>
    </source>
</evidence>
<reference evidence="8" key="1">
    <citation type="submission" date="2025-08" db="UniProtKB">
        <authorList>
            <consortium name="RefSeq"/>
        </authorList>
    </citation>
    <scope>IDENTIFICATION</scope>
</reference>
<comment type="subcellular location">
    <subcellularLocation>
        <location evidence="1">Peroxisome</location>
    </subcellularLocation>
</comment>
<evidence type="ECO:0000313" key="7">
    <source>
        <dbReference type="Proteomes" id="UP000695022"/>
    </source>
</evidence>
<evidence type="ECO:0000313" key="8">
    <source>
        <dbReference type="RefSeq" id="XP_014669242.1"/>
    </source>
</evidence>
<dbReference type="Gene3D" id="3.40.50.12780">
    <property type="entry name" value="N-terminal domain of ligase-like"/>
    <property type="match status" value="1"/>
</dbReference>